<dbReference type="InterPro" id="IPR001433">
    <property type="entry name" value="OxRdtase_FAD/NAD-bd"/>
</dbReference>
<dbReference type="SUPFAM" id="SSF52343">
    <property type="entry name" value="Ferredoxin reductase-like, C-terminal NADP-linked domain"/>
    <property type="match status" value="1"/>
</dbReference>
<name>A0A176RYS7_9GAMM</name>
<dbReference type="InterPro" id="IPR017927">
    <property type="entry name" value="FAD-bd_FR_type"/>
</dbReference>
<dbReference type="Gene3D" id="3.40.50.80">
    <property type="entry name" value="Nucleotide-binding domain of ferredoxin-NADP reductase (FNR) module"/>
    <property type="match status" value="1"/>
</dbReference>
<dbReference type="GO" id="GO:0051537">
    <property type="term" value="F:2 iron, 2 sulfur cluster binding"/>
    <property type="evidence" value="ECO:0007669"/>
    <property type="project" value="InterPro"/>
</dbReference>
<evidence type="ECO:0000313" key="3">
    <source>
        <dbReference type="Proteomes" id="UP000076962"/>
    </source>
</evidence>
<dbReference type="InterPro" id="IPR017938">
    <property type="entry name" value="Riboflavin_synthase-like_b-brl"/>
</dbReference>
<comment type="caution">
    <text evidence="2">The sequence shown here is derived from an EMBL/GenBank/DDBJ whole genome shotgun (WGS) entry which is preliminary data.</text>
</comment>
<feature type="non-terminal residue" evidence="2">
    <location>
        <position position="221"/>
    </location>
</feature>
<dbReference type="InterPro" id="IPR001709">
    <property type="entry name" value="Flavoprot_Pyr_Nucl_cyt_Rdtase"/>
</dbReference>
<accession>A0A176RYS7</accession>
<dbReference type="PANTHER" id="PTHR43513">
    <property type="entry name" value="DIHYDROOROTATE DEHYDROGENASE B (NAD(+)), ELECTRON TRANSFER SUBUNIT"/>
    <property type="match status" value="1"/>
</dbReference>
<gene>
    <name evidence="2" type="primary">hdrF</name>
    <name evidence="2" type="ORF">THIOM_003321</name>
</gene>
<protein>
    <submittedName>
        <fullName evidence="2">Heterodisulfide reductase, cytochrome reductase subunit</fullName>
    </submittedName>
</protein>
<evidence type="ECO:0000259" key="1">
    <source>
        <dbReference type="PROSITE" id="PS51384"/>
    </source>
</evidence>
<dbReference type="PRINTS" id="PR00406">
    <property type="entry name" value="CYTB5RDTASE"/>
</dbReference>
<dbReference type="InterPro" id="IPR039261">
    <property type="entry name" value="FNR_nucleotide-bd"/>
</dbReference>
<dbReference type="Proteomes" id="UP000076962">
    <property type="component" value="Unassembled WGS sequence"/>
</dbReference>
<dbReference type="GO" id="GO:0050660">
    <property type="term" value="F:flavin adenine dinucleotide binding"/>
    <property type="evidence" value="ECO:0007669"/>
    <property type="project" value="InterPro"/>
</dbReference>
<dbReference type="Pfam" id="PF00175">
    <property type="entry name" value="NAD_binding_1"/>
    <property type="match status" value="1"/>
</dbReference>
<dbReference type="PROSITE" id="PS51384">
    <property type="entry name" value="FAD_FR"/>
    <property type="match status" value="1"/>
</dbReference>
<feature type="domain" description="FAD-binding FR-type" evidence="1">
    <location>
        <begin position="4"/>
        <end position="104"/>
    </location>
</feature>
<dbReference type="InterPro" id="IPR012165">
    <property type="entry name" value="Cyt_c3_hydrogenase_gsu"/>
</dbReference>
<dbReference type="PATRIC" id="fig|1003181.4.peg.4446"/>
<organism evidence="2 3">
    <name type="scientific">Candidatus Thiomargarita nelsonii</name>
    <dbReference type="NCBI Taxonomy" id="1003181"/>
    <lineage>
        <taxon>Bacteria</taxon>
        <taxon>Pseudomonadati</taxon>
        <taxon>Pseudomonadota</taxon>
        <taxon>Gammaproteobacteria</taxon>
        <taxon>Thiotrichales</taxon>
        <taxon>Thiotrichaceae</taxon>
        <taxon>Thiomargarita</taxon>
    </lineage>
</organism>
<dbReference type="PIRSF" id="PIRSF006816">
    <property type="entry name" value="Cyc3_hyd_g"/>
    <property type="match status" value="1"/>
</dbReference>
<dbReference type="CDD" id="cd06221">
    <property type="entry name" value="sulfite_reductase_like"/>
    <property type="match status" value="1"/>
</dbReference>
<dbReference type="PRINTS" id="PR00371">
    <property type="entry name" value="FPNCR"/>
</dbReference>
<reference evidence="2 3" key="1">
    <citation type="submission" date="2016-05" db="EMBL/GenBank/DDBJ databases">
        <title>Single-cell genome of chain-forming Candidatus Thiomargarita nelsonii and comparison to other large sulfur-oxidizing bacteria.</title>
        <authorList>
            <person name="Winkel M."/>
            <person name="Salman V."/>
            <person name="Woyke T."/>
            <person name="Schulz-Vogt H."/>
            <person name="Richter M."/>
            <person name="Flood B."/>
            <person name="Bailey J."/>
            <person name="Amann R."/>
            <person name="Mussmann M."/>
        </authorList>
    </citation>
    <scope>NUCLEOTIDE SEQUENCE [LARGE SCALE GENOMIC DNA]</scope>
    <source>
        <strain evidence="2 3">THI036</strain>
    </source>
</reference>
<dbReference type="SUPFAM" id="SSF63380">
    <property type="entry name" value="Riboflavin synthase domain-like"/>
    <property type="match status" value="1"/>
</dbReference>
<dbReference type="AlphaFoldDB" id="A0A176RYS7"/>
<evidence type="ECO:0000313" key="2">
    <source>
        <dbReference type="EMBL" id="OAD20942.1"/>
    </source>
</evidence>
<dbReference type="InterPro" id="IPR050353">
    <property type="entry name" value="PyrK_electron_transfer"/>
</dbReference>
<proteinExistence type="predicted"/>
<dbReference type="GO" id="GO:0016491">
    <property type="term" value="F:oxidoreductase activity"/>
    <property type="evidence" value="ECO:0007669"/>
    <property type="project" value="InterPro"/>
</dbReference>
<dbReference type="EMBL" id="LUTY01001990">
    <property type="protein sequence ID" value="OAD20942.1"/>
    <property type="molecule type" value="Genomic_DNA"/>
</dbReference>
<dbReference type="Gene3D" id="2.40.30.10">
    <property type="entry name" value="Translation factors"/>
    <property type="match status" value="1"/>
</dbReference>
<dbReference type="GO" id="GO:0006221">
    <property type="term" value="P:pyrimidine nucleotide biosynthetic process"/>
    <property type="evidence" value="ECO:0007669"/>
    <property type="project" value="InterPro"/>
</dbReference>
<keyword evidence="3" id="KW-1185">Reference proteome</keyword>
<dbReference type="PANTHER" id="PTHR43513:SF1">
    <property type="entry name" value="ANAEROBIC SULFITE REDUCTASE SUBUNIT B"/>
    <property type="match status" value="1"/>
</dbReference>
<sequence length="221" mass="24822">MNIYQPHLMTINKVIQETPDIKTFQLVFQDEAMREKFSFKAGQFAEYSAFGSGESTFCIASSPTRMEQIECCFRRVGKNTTGLFSLSEGDTMGFRGPYGNVFPLEKLKGKHLIFIGGGIALPPLRSLIWNVLDLRDQFGDISIVYGARTVEDLVYKREIEEWEEMSDVTMVKTVDPGGETPEWDGHVGFVPTVLEKEFAPSPENAIAIVCGPPIMIKFTFE</sequence>